<keyword evidence="4" id="KW-1185">Reference proteome</keyword>
<accession>A0A9E8ZJ02</accession>
<dbReference type="InterPro" id="IPR001296">
    <property type="entry name" value="Glyco_trans_1"/>
</dbReference>
<sequence length="431" mass="49398">MKIAFVSQPWNEVTPPVLSSSIVIWTHEVVHRLVRTHDCDVVIYSKQIPFQPRTEKNDRILYRRIRNDWQGALYRLFDKVSKTMGWQWRSFSSSIYYLPYILHIAYDLRQQQCDVVHVHNMSQFVPIIRQLNPHIKIVLHMHCEWLTQLHPTQIKPRIQQADLVIGCSEFITHNIRQQFPPLASRCHTVWNGVDPQRFNRRDRATESSTQNLLFVGRISPEKGTHILLQAFEKIVTVYPNARLTLVGSIGASPVEFTVGLSQDSIDRALIPLYSKQYFAQLQQSLAPSIANRVVFTGAISHSNLMELYQDADVFVYPSVWNEPFGIPIVEAMAAVLPVVSTRSGGIVEIITSGKTGLLVERNNASALATAILRLLADAELRTSIAKAGRRQVLEQFTWDRVAQDVLHHYQQLCRQEPTSIKPHRSRVMANW</sequence>
<dbReference type="Gene3D" id="3.40.50.2000">
    <property type="entry name" value="Glycogen Phosphorylase B"/>
    <property type="match status" value="2"/>
</dbReference>
<dbReference type="Pfam" id="PF00534">
    <property type="entry name" value="Glycos_transf_1"/>
    <property type="match status" value="1"/>
</dbReference>
<dbReference type="CDD" id="cd03801">
    <property type="entry name" value="GT4_PimA-like"/>
    <property type="match status" value="1"/>
</dbReference>
<evidence type="ECO:0000259" key="2">
    <source>
        <dbReference type="Pfam" id="PF13439"/>
    </source>
</evidence>
<name>A0A9E8ZJ02_9CYAN</name>
<organism evidence="3 4">
    <name type="scientific">Thermocoleostomius sinensis A174</name>
    <dbReference type="NCBI Taxonomy" id="2016057"/>
    <lineage>
        <taxon>Bacteria</taxon>
        <taxon>Bacillati</taxon>
        <taxon>Cyanobacteriota</taxon>
        <taxon>Cyanophyceae</taxon>
        <taxon>Oculatellales</taxon>
        <taxon>Oculatellaceae</taxon>
        <taxon>Thermocoleostomius</taxon>
    </lineage>
</organism>
<dbReference type="Pfam" id="PF13439">
    <property type="entry name" value="Glyco_transf_4"/>
    <property type="match status" value="1"/>
</dbReference>
<dbReference type="Proteomes" id="UP001163152">
    <property type="component" value="Chromosome"/>
</dbReference>
<evidence type="ECO:0000259" key="1">
    <source>
        <dbReference type="Pfam" id="PF00534"/>
    </source>
</evidence>
<dbReference type="EMBL" id="CP113797">
    <property type="protein sequence ID" value="WAL62609.1"/>
    <property type="molecule type" value="Genomic_DNA"/>
</dbReference>
<dbReference type="InterPro" id="IPR028098">
    <property type="entry name" value="Glyco_trans_4-like_N"/>
</dbReference>
<dbReference type="PANTHER" id="PTHR45947">
    <property type="entry name" value="SULFOQUINOVOSYL TRANSFERASE SQD2"/>
    <property type="match status" value="1"/>
</dbReference>
<reference evidence="3" key="1">
    <citation type="submission" date="2022-12" db="EMBL/GenBank/DDBJ databases">
        <title>Polyphasic identification of a Novel Hot-Spring Cyanobacterium Ocullathermofonsia sinensis gen nov. sp. nov. and Genomic Insights on its Adaptations to the Thermal Habitat.</title>
        <authorList>
            <person name="Daroch M."/>
            <person name="Tang J."/>
            <person name="Jiang Y."/>
        </authorList>
    </citation>
    <scope>NUCLEOTIDE SEQUENCE</scope>
    <source>
        <strain evidence="3">PKUAC-SCTA174</strain>
    </source>
</reference>
<evidence type="ECO:0000313" key="3">
    <source>
        <dbReference type="EMBL" id="WAL62609.1"/>
    </source>
</evidence>
<proteinExistence type="predicted"/>
<dbReference type="SUPFAM" id="SSF53756">
    <property type="entry name" value="UDP-Glycosyltransferase/glycogen phosphorylase"/>
    <property type="match status" value="1"/>
</dbReference>
<dbReference type="PANTHER" id="PTHR45947:SF3">
    <property type="entry name" value="SULFOQUINOVOSYL TRANSFERASE SQD2"/>
    <property type="match status" value="1"/>
</dbReference>
<dbReference type="GO" id="GO:0016758">
    <property type="term" value="F:hexosyltransferase activity"/>
    <property type="evidence" value="ECO:0007669"/>
    <property type="project" value="TreeGrafter"/>
</dbReference>
<dbReference type="RefSeq" id="WP_268612949.1">
    <property type="nucleotide sequence ID" value="NZ_CP113797.1"/>
</dbReference>
<feature type="domain" description="Glycosyl transferase family 1" evidence="1">
    <location>
        <begin position="199"/>
        <end position="390"/>
    </location>
</feature>
<evidence type="ECO:0000313" key="4">
    <source>
        <dbReference type="Proteomes" id="UP001163152"/>
    </source>
</evidence>
<feature type="domain" description="Glycosyltransferase subfamily 4-like N-terminal" evidence="2">
    <location>
        <begin position="26"/>
        <end position="197"/>
    </location>
</feature>
<dbReference type="KEGG" id="tsin:OXH18_11635"/>
<dbReference type="InterPro" id="IPR050194">
    <property type="entry name" value="Glycosyltransferase_grp1"/>
</dbReference>
<gene>
    <name evidence="3" type="ORF">OXH18_11635</name>
</gene>
<dbReference type="AlphaFoldDB" id="A0A9E8ZJ02"/>
<protein>
    <submittedName>
        <fullName evidence="3">Glycosyltransferase family 4 protein</fullName>
    </submittedName>
</protein>